<dbReference type="SUPFAM" id="SSF47576">
    <property type="entry name" value="Calponin-homology domain, CH-domain"/>
    <property type="match status" value="1"/>
</dbReference>
<evidence type="ECO:0000256" key="3">
    <source>
        <dbReference type="ARBA" id="ARBA00011799"/>
    </source>
</evidence>
<evidence type="ECO:0000256" key="7">
    <source>
        <dbReference type="ARBA" id="ARBA00022824"/>
    </source>
</evidence>
<evidence type="ECO:0000256" key="2">
    <source>
        <dbReference type="ARBA" id="ARBA00010588"/>
    </source>
</evidence>
<dbReference type="Pfam" id="PF00307">
    <property type="entry name" value="CH"/>
    <property type="match status" value="2"/>
</dbReference>
<evidence type="ECO:0000256" key="1">
    <source>
        <dbReference type="ARBA" id="ARBA00007176"/>
    </source>
</evidence>
<feature type="coiled-coil region" evidence="10">
    <location>
        <begin position="797"/>
        <end position="828"/>
    </location>
</feature>
<sequence length="1090" mass="123066">MARWVGSKVGKPIEDLTTALNDGLVLAKLVNVIAEESGTSEYVLQPIYQKPTLHLQKVENIDDVLKFCRLILQINTCSVSAENVVEGDLKLILGLIWTFFVYSTSTSISIANEGNSIHEIKQILLRWINSVGRSRALPEIGNFSKDWSLQTSSRPDLVFAAICDYYVPDALLHFNDLKNGKPVANLDLVFAQADSKLQIPQLLVPEDFNVLVPDEKSIILYLLQWYTFFELTPDIPDSPVIPQENTNVLAQFVRLCLEASKAKNSYESKALRLVEQVNSNIMKLSNLNEELCSTIVPANLGHQLDEFCGDLRGSKIVDQLSSRTQYPHISMFGQFFVDLLTAYEHFSLQLKPTYLHHDFPELQALLKAVSVSLSRTGIPSFQPEKNVALSTIATRLECLNELDKIVGEKMLEVLSQLCGSKIANVDGLLATIEAHLKAHSREPIPPVLKQYVDDLSQVMELKQHLDRFNGVLRPKRSAQGLQILVDSLETIDVPETPETPTTEQTMAFQKFKDIVASQHNQQNLTHSDLTRFMDNLADLPKNDKKEFVLLVPSRRMLNRSESDEFSTYGSDENTSVNEEESALFDRVQQTVEQKLAGTYNKLYNLAEFVERLEGGFSSFPYRNVKNHILRSVDLKATTPSQLLDQVVDIVNTTGAMRPYRNVVYDTVKVYTHAHKTKSMNLVINFDEDERDVLFCKGEKKVEKTESLWDLGVENETELSVFNWEAYEEFKRNPEEKCTICVENDCYPEIFEATHEWQIVKEGQHIPAGLHVRMNLESNQREAKLLDGNEDENAALAVVENEEEQEALKDQIKEALDRYKSQKKEYKRSTVDEGELSDFGSAVKEIVSFKSDLGRAERALETLAELAHDREFGVRLTQNSEAFEKIHQIALEVDDSHIKERCYSVLAASLRNNPEAVGNVLQNQPSLFVDTLFGVIRDSDTSDVLQKRILGVFQGLASNANFAQQRLGDLISVFPDLGQQAKDRVAVILEDLQLAEAAEKADETVSNYIQKTLSDAKAVSESQFKSYFRTLAALHEKRVLQPSKQFLAWLAEEVEKRKSGSDADSAFNKFMVEARHTIFGNPNAARKADEL</sequence>
<evidence type="ECO:0000256" key="8">
    <source>
        <dbReference type="ARBA" id="ARBA00022927"/>
    </source>
</evidence>
<dbReference type="PANTHER" id="PTHR18444:SF9">
    <property type="entry name" value="UPF0538 PROTEIN C2ORF76"/>
    <property type="match status" value="1"/>
</dbReference>
<dbReference type="SMART" id="SM00033">
    <property type="entry name" value="CH"/>
    <property type="match status" value="2"/>
</dbReference>
<evidence type="ECO:0000313" key="13">
    <source>
        <dbReference type="Proteomes" id="UP000825434"/>
    </source>
</evidence>
<comment type="subunit">
    <text evidence="3">Interacts with KAR2.</text>
</comment>
<evidence type="ECO:0000256" key="6">
    <source>
        <dbReference type="ARBA" id="ARBA00022729"/>
    </source>
</evidence>
<dbReference type="Gene3D" id="1.25.10.10">
    <property type="entry name" value="Leucine-rich Repeat Variant"/>
    <property type="match status" value="1"/>
</dbReference>
<evidence type="ECO:0000256" key="4">
    <source>
        <dbReference type="ARBA" id="ARBA00015352"/>
    </source>
</evidence>
<dbReference type="InterPro" id="IPR031884">
    <property type="entry name" value="Sil1_fungi"/>
</dbReference>
<feature type="domain" description="Calponin-homology (CH)" evidence="11">
    <location>
        <begin position="118"/>
        <end position="230"/>
    </location>
</feature>
<dbReference type="InterPro" id="IPR018794">
    <property type="entry name" value="UPF0538"/>
</dbReference>
<dbReference type="Proteomes" id="UP000825434">
    <property type="component" value="Chromosome 2"/>
</dbReference>
<accession>A0ABX8I2D1</accession>
<comment type="similarity">
    <text evidence="2">Belongs to the SIL1 family.</text>
</comment>
<feature type="domain" description="Calponin-homology (CH)" evidence="11">
    <location>
        <begin position="1"/>
        <end position="104"/>
    </location>
</feature>
<keyword evidence="5" id="KW-0813">Transport</keyword>
<dbReference type="Gene3D" id="1.10.418.10">
    <property type="entry name" value="Calponin-like domain"/>
    <property type="match status" value="2"/>
</dbReference>
<keyword evidence="6" id="KW-0732">Signal</keyword>
<reference evidence="12 13" key="1">
    <citation type="submission" date="2021-06" db="EMBL/GenBank/DDBJ databases">
        <title>Candida outbreak in Lebanon.</title>
        <authorList>
            <person name="Finianos M."/>
        </authorList>
    </citation>
    <scope>NUCLEOTIDE SEQUENCE [LARGE SCALE GENOMIC DNA]</scope>
    <source>
        <strain evidence="12">CA3LBN</strain>
    </source>
</reference>
<dbReference type="EMBL" id="CP076662">
    <property type="protein sequence ID" value="QWU87379.1"/>
    <property type="molecule type" value="Genomic_DNA"/>
</dbReference>
<comment type="similarity">
    <text evidence="1">Belongs to the UPF0538 family.</text>
</comment>
<keyword evidence="10" id="KW-0175">Coiled coil</keyword>
<dbReference type="InterPro" id="IPR001715">
    <property type="entry name" value="CH_dom"/>
</dbReference>
<dbReference type="PANTHER" id="PTHR18444">
    <property type="entry name" value="UPF0538 FAMILY MEMBER"/>
    <property type="match status" value="1"/>
</dbReference>
<dbReference type="InterPro" id="IPR036872">
    <property type="entry name" value="CH_dom_sf"/>
</dbReference>
<protein>
    <recommendedName>
        <fullName evidence="4">Nucleotide exchange factor SIL1</fullName>
    </recommendedName>
</protein>
<gene>
    <name evidence="12" type="ORF">CA3LBN_001644</name>
</gene>
<keyword evidence="13" id="KW-1185">Reference proteome</keyword>
<evidence type="ECO:0000256" key="5">
    <source>
        <dbReference type="ARBA" id="ARBA00022448"/>
    </source>
</evidence>
<proteinExistence type="inferred from homology"/>
<name>A0ABX8I2D1_9ASCO</name>
<evidence type="ECO:0000313" key="12">
    <source>
        <dbReference type="EMBL" id="QWU87379.1"/>
    </source>
</evidence>
<dbReference type="Pfam" id="PF10209">
    <property type="entry name" value="DUF2340"/>
    <property type="match status" value="1"/>
</dbReference>
<evidence type="ECO:0000256" key="10">
    <source>
        <dbReference type="SAM" id="Coils"/>
    </source>
</evidence>
<evidence type="ECO:0000256" key="9">
    <source>
        <dbReference type="ARBA" id="ARBA00023010"/>
    </source>
</evidence>
<evidence type="ECO:0000259" key="11">
    <source>
        <dbReference type="PROSITE" id="PS50021"/>
    </source>
</evidence>
<dbReference type="Pfam" id="PF16782">
    <property type="entry name" value="SIL1"/>
    <property type="match status" value="1"/>
</dbReference>
<keyword evidence="7" id="KW-0256">Endoplasmic reticulum</keyword>
<organism evidence="12 13">
    <name type="scientific">Candidozyma haemuli</name>
    <dbReference type="NCBI Taxonomy" id="45357"/>
    <lineage>
        <taxon>Eukaryota</taxon>
        <taxon>Fungi</taxon>
        <taxon>Dikarya</taxon>
        <taxon>Ascomycota</taxon>
        <taxon>Saccharomycotina</taxon>
        <taxon>Pichiomycetes</taxon>
        <taxon>Metschnikowiaceae</taxon>
        <taxon>Candidozyma</taxon>
    </lineage>
</organism>
<dbReference type="PROSITE" id="PS50021">
    <property type="entry name" value="CH"/>
    <property type="match status" value="2"/>
</dbReference>
<keyword evidence="9" id="KW-0811">Translocation</keyword>
<dbReference type="InterPro" id="IPR011989">
    <property type="entry name" value="ARM-like"/>
</dbReference>
<keyword evidence="8" id="KW-0653">Protein transport</keyword>